<comment type="caution">
    <text evidence="2">The sequence shown here is derived from an EMBL/GenBank/DDBJ whole genome shotgun (WGS) entry which is preliminary data.</text>
</comment>
<dbReference type="PROSITE" id="PS50235">
    <property type="entry name" value="USP_3"/>
    <property type="match status" value="1"/>
</dbReference>
<evidence type="ECO:0000313" key="3">
    <source>
        <dbReference type="Proteomes" id="UP001470230"/>
    </source>
</evidence>
<dbReference type="PANTHER" id="PTHR24006:SF827">
    <property type="entry name" value="UBIQUITIN CARBOXYL-TERMINAL HYDROLASE 34"/>
    <property type="match status" value="1"/>
</dbReference>
<reference evidence="2 3" key="1">
    <citation type="submission" date="2024-04" db="EMBL/GenBank/DDBJ databases">
        <title>Tritrichomonas musculus Genome.</title>
        <authorList>
            <person name="Alves-Ferreira E."/>
            <person name="Grigg M."/>
            <person name="Lorenzi H."/>
            <person name="Galac M."/>
        </authorList>
    </citation>
    <scope>NUCLEOTIDE SEQUENCE [LARGE SCALE GENOMIC DNA]</scope>
    <source>
        <strain evidence="2 3">EAF2021</strain>
    </source>
</reference>
<dbReference type="PROSITE" id="PS00973">
    <property type="entry name" value="USP_2"/>
    <property type="match status" value="1"/>
</dbReference>
<dbReference type="InterPro" id="IPR050164">
    <property type="entry name" value="Peptidase_C19"/>
</dbReference>
<dbReference type="InterPro" id="IPR001394">
    <property type="entry name" value="Peptidase_C19_UCH"/>
</dbReference>
<organism evidence="2 3">
    <name type="scientific">Tritrichomonas musculus</name>
    <dbReference type="NCBI Taxonomy" id="1915356"/>
    <lineage>
        <taxon>Eukaryota</taxon>
        <taxon>Metamonada</taxon>
        <taxon>Parabasalia</taxon>
        <taxon>Tritrichomonadida</taxon>
        <taxon>Tritrichomonadidae</taxon>
        <taxon>Tritrichomonas</taxon>
    </lineage>
</organism>
<dbReference type="InterPro" id="IPR028889">
    <property type="entry name" value="USP"/>
</dbReference>
<keyword evidence="3" id="KW-1185">Reference proteome</keyword>
<dbReference type="PANTHER" id="PTHR24006">
    <property type="entry name" value="UBIQUITIN CARBOXYL-TERMINAL HYDROLASE"/>
    <property type="match status" value="1"/>
</dbReference>
<name>A0ABR2LAI1_9EUKA</name>
<dbReference type="Proteomes" id="UP001470230">
    <property type="component" value="Unassembled WGS sequence"/>
</dbReference>
<evidence type="ECO:0000313" key="2">
    <source>
        <dbReference type="EMBL" id="KAK8900355.1"/>
    </source>
</evidence>
<dbReference type="Pfam" id="PF00443">
    <property type="entry name" value="UCH"/>
    <property type="match status" value="1"/>
</dbReference>
<proteinExistence type="predicted"/>
<dbReference type="EMBL" id="JAPFFF010000001">
    <property type="protein sequence ID" value="KAK8900355.1"/>
    <property type="molecule type" value="Genomic_DNA"/>
</dbReference>
<evidence type="ECO:0000259" key="1">
    <source>
        <dbReference type="PROSITE" id="PS50235"/>
    </source>
</evidence>
<dbReference type="InterPro" id="IPR018200">
    <property type="entry name" value="USP_CS"/>
</dbReference>
<sequence>MIQPEEDYATWAMIVESYVDSISDFQLFVPDINRLLESIENTEELPEPIKSQKKEFVELISKKIIPRLLRFSVLDETSLNQIFEFLKSSIKFSLHGINTNNDAYVNICINIINKKDHNLFSKNTNFDFYQKIIDYMKEIEFPNACLNSLKSKSCSIAIINADFQILHAINEIDFWELADLCIQSLTQIINNEKMANISTTDVFNLCEQMRLIATTYDTINENFVLNILQIIKSFITSKIFEKRFEGFKGISYFISDQKTLPYVLKWFKENPSNIDECLNGEFLHTQFMQNYQLILSELAASEIISDDYIEKLWEFHKVQHSTQLFAFYLIFDSIAARLKVEHVEHLVKLCVNPNEINEPWINFMAKLGATIGKRNDSKSSFILIRNALIKIAFPQESKPATSQEQGENDKQTLVNLAQNALSQISQYYLTSEELHNLCEEFKQKCGDSILFFKLMQTAIVGVPFNNEEYCNDLLSKAVQYLCKSKEDHEIIYGFIFNLCFINKIKIPEELLPDLFTNNDAEFFKFAVSCVTGDLVSTEFVENYILEANFDLTNDFYELVKNFIYKLNDFQTVLTKLPIVGEYILWKLATTNSNQRTNFSNLLSWLYTMNDGVHLTDKDVINAFIDTWSHHFNNCTPEQRNDKYGYTSYMLQILRSFMYYFEDPIDVSLYNVTRHDPSYSSKLLKVTATGLNLPSNQVHYLPERMKMSAVKHRIAKTAMMPQNTFVLNQYQRAIPDTSTLLEYANKDREVSINIRILDADKLLPPVYERTCVPSIILSQNEEMMETLVKLVKENVEEARSLLELLPTIPSTTLKINEIQKKKSFNYNELLPAEYPLLFKYNFESLTSSFNDEFKKSFERTGGFSYLVDSLTLPLFGDLIPFLDAQMPDELMKKDAQKIFDKLYPSLLDPSIDTYPNLFNVVRAYIYKIVEIKENPITLNESLYPTIEQILFSEKQPIKDLSSYILSRVTIPLSAFTSLLDKANDDFYTAVTPHINEFNQELYDKSKSDLDSVPLLSVLSKFLELNVVPEGEKVDLTQKLIDRYLKIDSPPRSKESFTEAVKCLSHLSNETLLKHLQELHENKTFYTDWRLDGDSTFVSKTGFSGLINLGVTCFLNSTLQQFFAIPPLRKAIVEYNGTDDFMIQLRNLYAKMLLSNGRSVTTESLVKEWRGWDGEKMNPHVQQDACEFSQMLIDKLETGLGAQFVNGLFNGTTVDQIEGINEDYHSSLSQPFTTYQLAVAGYSNFEQAMKVKPDFLTGDNQYFDDKQKRKIDVKKFQRIGKLPPYLIIVLSRFSYNYYLNERKKIDDPFEFPLDLDLSEYTCVKDQETKYKLKGVIMHSGTAMFGHYISYVNDRKSGKWLCCNDSSVTYIDEAKVLENAYGKEKSTMNGFLLFYDRIDTTADYEPSISDETKQTIDKENRLHDEYSLYCSTSYFQLMKALVRDENNLSDDYALIALKYFFDTYPCTTFINSYQDFKDNLVKKLENSQNLRNMFTEYILGPVSPFICSLGLCPGDSVRSTALKLLMLMNEYQEQFIVRVYKEIESIMPYYQCFNEFFLFIADIVKRNHDYAVNSNLGELLVSFITTSIPNYVKEHTELRPAYIYDNLNLTGIFNSISLLGLQESSTDSLIPYILSDSIFKNILLTPTENESLISLLHCFEKHSPANENNVDNFFINEFIPKSSLLIDFYKFAKLMFEYYGARSFEILSKGRFKTKEGVMTDLDLALSIAAEASSNPDFKNELLKGMNQWLLPLLISSQMESCIAISYAIAFIAPHEKFTELFMFPQAGSSIHFVRVFGHVNFIPAYLKDDEEKLSKGEQPSNPAIKTLEELNKVKETVIKNAEIIYNYLKENEAEAAKRITSCEQSNGHFYASIVEKLAFIIGKTDEACEFLLKLAKDVPVRKPADPFRRNIISMIAKYKPELITTDFVMESLGDFANEKDQTLFSRTVFLLEAFIPILDRFNPPDEFVQKFVSFCAFSQSPQSNFKYNVTADFIKKLAALHPEMFIDYIGPNFDKIVTKNFSSLLIVLMTTHQKMDVLKHLKNATSKKQYYNISDLVVSTFECNNGSLLPENVIDLVSILNNPELSEQARNLIWNVVYENKPSYEQFKSVFTWKGDYPMLVKYLLSIVGNNEETSKSVIEALILDCARNSIEALISAFEYLKANMADQIRKEDFVHSVLRLKVSPTESQHEDILEKFLLFIFEGRNEEQIDALLLPLTKKVIDVSRFLSDVLEDPSEGEINKNDIEPLLVPLRVFAKLQIGTHPILLDLGKLQHVLQSNAVKEKINLPEIDELAKIVRQVILV</sequence>
<dbReference type="SUPFAM" id="SSF54001">
    <property type="entry name" value="Cysteine proteinases"/>
    <property type="match status" value="1"/>
</dbReference>
<gene>
    <name evidence="2" type="ORF">M9Y10_002681</name>
</gene>
<feature type="domain" description="USP" evidence="1">
    <location>
        <begin position="1102"/>
        <end position="1395"/>
    </location>
</feature>
<protein>
    <recommendedName>
        <fullName evidence="1">USP domain-containing protein</fullName>
    </recommendedName>
</protein>
<dbReference type="InterPro" id="IPR038765">
    <property type="entry name" value="Papain-like_cys_pep_sf"/>
</dbReference>
<dbReference type="Gene3D" id="3.90.70.10">
    <property type="entry name" value="Cysteine proteinases"/>
    <property type="match status" value="1"/>
</dbReference>
<accession>A0ABR2LAI1</accession>